<reference evidence="1" key="1">
    <citation type="journal article" date="2023" name="IMA Fungus">
        <title>Comparative genomic study of the Penicillium genus elucidates a diverse pangenome and 15 lateral gene transfer events.</title>
        <authorList>
            <person name="Petersen C."/>
            <person name="Sorensen T."/>
            <person name="Nielsen M.R."/>
            <person name="Sondergaard T.E."/>
            <person name="Sorensen J.L."/>
            <person name="Fitzpatrick D.A."/>
            <person name="Frisvad J.C."/>
            <person name="Nielsen K.L."/>
        </authorList>
    </citation>
    <scope>NUCLEOTIDE SEQUENCE</scope>
    <source>
        <strain evidence="1">IBT 17514</strain>
    </source>
</reference>
<evidence type="ECO:0000313" key="2">
    <source>
        <dbReference type="Proteomes" id="UP001215712"/>
    </source>
</evidence>
<accession>A0AAD6HNV8</accession>
<organism evidence="1 2">
    <name type="scientific">Penicillium malachiteum</name>
    <dbReference type="NCBI Taxonomy" id="1324776"/>
    <lineage>
        <taxon>Eukaryota</taxon>
        <taxon>Fungi</taxon>
        <taxon>Dikarya</taxon>
        <taxon>Ascomycota</taxon>
        <taxon>Pezizomycotina</taxon>
        <taxon>Eurotiomycetes</taxon>
        <taxon>Eurotiomycetidae</taxon>
        <taxon>Eurotiales</taxon>
        <taxon>Aspergillaceae</taxon>
        <taxon>Penicillium</taxon>
    </lineage>
</organism>
<evidence type="ECO:0000313" key="1">
    <source>
        <dbReference type="EMBL" id="KAJ5727816.1"/>
    </source>
</evidence>
<keyword evidence="2" id="KW-1185">Reference proteome</keyword>
<proteinExistence type="predicted"/>
<comment type="caution">
    <text evidence="1">The sequence shown here is derived from an EMBL/GenBank/DDBJ whole genome shotgun (WGS) entry which is preliminary data.</text>
</comment>
<sequence length="134" mass="15380">MPKTHLKGLNWLVNDRELAPLIKQEFAMYEWHALPTTQPRLGWSRMMTHSLIQQVIRQDPATYALYFIFPGSQPPHSVISLVVSETPSAKFSPTKRKREYEEDEGSGIQLGNLKSEFNTVQGWSQSNISTYQTN</sequence>
<name>A0AAD6HNV8_9EURO</name>
<protein>
    <submittedName>
        <fullName evidence="1">Uncharacterized protein</fullName>
    </submittedName>
</protein>
<dbReference type="AlphaFoldDB" id="A0AAD6HNV8"/>
<gene>
    <name evidence="1" type="ORF">N7493_005636</name>
</gene>
<dbReference type="EMBL" id="JAQJAN010000006">
    <property type="protein sequence ID" value="KAJ5727816.1"/>
    <property type="molecule type" value="Genomic_DNA"/>
</dbReference>
<reference evidence="1" key="2">
    <citation type="submission" date="2023-01" db="EMBL/GenBank/DDBJ databases">
        <authorList>
            <person name="Petersen C."/>
        </authorList>
    </citation>
    <scope>NUCLEOTIDE SEQUENCE</scope>
    <source>
        <strain evidence="1">IBT 17514</strain>
    </source>
</reference>
<dbReference type="Proteomes" id="UP001215712">
    <property type="component" value="Unassembled WGS sequence"/>
</dbReference>